<feature type="transmembrane region" description="Helical" evidence="6">
    <location>
        <begin position="255"/>
        <end position="276"/>
    </location>
</feature>
<dbReference type="Pfam" id="PF07690">
    <property type="entry name" value="MFS_1"/>
    <property type="match status" value="1"/>
</dbReference>
<protein>
    <recommendedName>
        <fullName evidence="7">Major facilitator superfamily (MFS) profile domain-containing protein</fullName>
    </recommendedName>
</protein>
<comment type="caution">
    <text evidence="8">The sequence shown here is derived from an EMBL/GenBank/DDBJ whole genome shotgun (WGS) entry which is preliminary data.</text>
</comment>
<evidence type="ECO:0000256" key="4">
    <source>
        <dbReference type="ARBA" id="ARBA00022989"/>
    </source>
</evidence>
<evidence type="ECO:0000256" key="2">
    <source>
        <dbReference type="ARBA" id="ARBA00022448"/>
    </source>
</evidence>
<dbReference type="STRING" id="427683.A5481_15025"/>
<dbReference type="InterPro" id="IPR020846">
    <property type="entry name" value="MFS_dom"/>
</dbReference>
<dbReference type="GO" id="GO:0016020">
    <property type="term" value="C:membrane"/>
    <property type="evidence" value="ECO:0007669"/>
    <property type="project" value="UniProtKB-SubCell"/>
</dbReference>
<dbReference type="Gene3D" id="1.20.1250.20">
    <property type="entry name" value="MFS general substrate transporter like domains"/>
    <property type="match status" value="2"/>
</dbReference>
<feature type="transmembrane region" description="Helical" evidence="6">
    <location>
        <begin position="29"/>
        <end position="45"/>
    </location>
</feature>
<dbReference type="EMBL" id="LWHQ01000027">
    <property type="protein sequence ID" value="OAS24077.1"/>
    <property type="molecule type" value="Genomic_DNA"/>
</dbReference>
<keyword evidence="4 6" id="KW-1133">Transmembrane helix</keyword>
<dbReference type="Proteomes" id="UP000078316">
    <property type="component" value="Unassembled WGS sequence"/>
</dbReference>
<keyword evidence="2" id="KW-0813">Transport</keyword>
<evidence type="ECO:0000256" key="3">
    <source>
        <dbReference type="ARBA" id="ARBA00022692"/>
    </source>
</evidence>
<evidence type="ECO:0000256" key="6">
    <source>
        <dbReference type="SAM" id="Phobius"/>
    </source>
</evidence>
<dbReference type="PANTHER" id="PTHR43791">
    <property type="entry name" value="PERMEASE-RELATED"/>
    <property type="match status" value="1"/>
</dbReference>
<comment type="subcellular location">
    <subcellularLocation>
        <location evidence="1">Membrane</location>
        <topology evidence="1">Multi-pass membrane protein</topology>
    </subcellularLocation>
</comment>
<feature type="transmembrane region" description="Helical" evidence="6">
    <location>
        <begin position="123"/>
        <end position="144"/>
    </location>
</feature>
<feature type="transmembrane region" description="Helical" evidence="6">
    <location>
        <begin position="190"/>
        <end position="212"/>
    </location>
</feature>
<evidence type="ECO:0000313" key="8">
    <source>
        <dbReference type="EMBL" id="OAS24077.1"/>
    </source>
</evidence>
<reference evidence="8 9" key="1">
    <citation type="submission" date="2016-04" db="EMBL/GenBank/DDBJ databases">
        <authorList>
            <person name="Evans L.H."/>
            <person name="Alamgir A."/>
            <person name="Owens N."/>
            <person name="Weber N.D."/>
            <person name="Virtaneva K."/>
            <person name="Barbian K."/>
            <person name="Babar A."/>
            <person name="Rosenke K."/>
        </authorList>
    </citation>
    <scope>NUCLEOTIDE SEQUENCE [LARGE SCALE GENOMIC DNA]</scope>
    <source>
        <strain evidence="8 9">PMB02</strain>
    </source>
</reference>
<gene>
    <name evidence="8" type="ORF">A5481_15025</name>
</gene>
<dbReference type="RefSeq" id="WP_048432762.1">
    <property type="nucleotide sequence ID" value="NZ_LWHQ01000027.1"/>
</dbReference>
<dbReference type="PANTHER" id="PTHR43791:SF36">
    <property type="entry name" value="TRANSPORTER, PUTATIVE (AFU_ORTHOLOGUE AFUA_6G08340)-RELATED"/>
    <property type="match status" value="1"/>
</dbReference>
<feature type="transmembrane region" description="Helical" evidence="6">
    <location>
        <begin position="375"/>
        <end position="398"/>
    </location>
</feature>
<feature type="transmembrane region" description="Helical" evidence="6">
    <location>
        <begin position="288"/>
        <end position="307"/>
    </location>
</feature>
<organism evidence="8 9">
    <name type="scientific">Methylobacterium platani</name>
    <dbReference type="NCBI Taxonomy" id="427683"/>
    <lineage>
        <taxon>Bacteria</taxon>
        <taxon>Pseudomonadati</taxon>
        <taxon>Pseudomonadota</taxon>
        <taxon>Alphaproteobacteria</taxon>
        <taxon>Hyphomicrobiales</taxon>
        <taxon>Methylobacteriaceae</taxon>
        <taxon>Methylobacterium</taxon>
    </lineage>
</organism>
<dbReference type="OrthoDB" id="9773957at2"/>
<feature type="transmembrane region" description="Helical" evidence="6">
    <location>
        <begin position="319"/>
        <end position="339"/>
    </location>
</feature>
<dbReference type="PROSITE" id="PS50850">
    <property type="entry name" value="MFS"/>
    <property type="match status" value="1"/>
</dbReference>
<accession>A0A179SBC8</accession>
<feature type="domain" description="Major facilitator superfamily (MFS) profile" evidence="7">
    <location>
        <begin position="32"/>
        <end position="434"/>
    </location>
</feature>
<feature type="transmembrane region" description="Helical" evidence="6">
    <location>
        <begin position="98"/>
        <end position="117"/>
    </location>
</feature>
<evidence type="ECO:0000256" key="5">
    <source>
        <dbReference type="ARBA" id="ARBA00023136"/>
    </source>
</evidence>
<dbReference type="GO" id="GO:0022857">
    <property type="term" value="F:transmembrane transporter activity"/>
    <property type="evidence" value="ECO:0007669"/>
    <property type="project" value="InterPro"/>
</dbReference>
<feature type="transmembrane region" description="Helical" evidence="6">
    <location>
        <begin position="345"/>
        <end position="363"/>
    </location>
</feature>
<keyword evidence="5 6" id="KW-0472">Membrane</keyword>
<proteinExistence type="predicted"/>
<evidence type="ECO:0000259" key="7">
    <source>
        <dbReference type="PROSITE" id="PS50850"/>
    </source>
</evidence>
<dbReference type="InterPro" id="IPR011701">
    <property type="entry name" value="MFS"/>
</dbReference>
<sequence>MTTATATLATIPAATTSEALLASATRKNLVRLIPILAVAYFFNYIDRTNVGFAALTMNRDLGLTNAQFGAAAGLFFVGYCLLEVPSNLILYRVGARRWLARIMISWGLLSAATALVTGPTSFYGLRILTGAAEAGFFPGVLFYLSTWFPARNRVRVLSWFLVAIPLSSVVGGPLSVGLLQLDGLLGWKGWQWLFVVEGLPACIMGVLTLMVLRDTPREAAWLTAEERGALIEALERESTSRPRKDFLAALRDGKVWLLTGILFSYWLGINGIAIWLPLILKGHGLSTVAIGWLSAVPYLVASVAMIAWARHMDRTGRHLANLAATCLVASAGFVISVMFGSLIPAMIGITFAVIGLSSARPAFYSLPSRYLTGAAAAGGIAFINAVGSLSGYVAPWIMGVLKDATGSFNAGLLGLAAMLVVSASLTGILGLVTRER</sequence>
<feature type="transmembrane region" description="Helical" evidence="6">
    <location>
        <begin position="156"/>
        <end position="178"/>
    </location>
</feature>
<feature type="transmembrane region" description="Helical" evidence="6">
    <location>
        <begin position="65"/>
        <end position="86"/>
    </location>
</feature>
<evidence type="ECO:0000313" key="9">
    <source>
        <dbReference type="Proteomes" id="UP000078316"/>
    </source>
</evidence>
<name>A0A179SBC8_9HYPH</name>
<evidence type="ECO:0000256" key="1">
    <source>
        <dbReference type="ARBA" id="ARBA00004141"/>
    </source>
</evidence>
<keyword evidence="3 6" id="KW-0812">Transmembrane</keyword>
<dbReference type="AlphaFoldDB" id="A0A179SBC8"/>
<dbReference type="CDD" id="cd17319">
    <property type="entry name" value="MFS_ExuT_GudP_like"/>
    <property type="match status" value="1"/>
</dbReference>
<dbReference type="SUPFAM" id="SSF103473">
    <property type="entry name" value="MFS general substrate transporter"/>
    <property type="match status" value="1"/>
</dbReference>
<dbReference type="InterPro" id="IPR036259">
    <property type="entry name" value="MFS_trans_sf"/>
</dbReference>
<dbReference type="FunFam" id="1.20.1250.20:FF:000018">
    <property type="entry name" value="MFS transporter permease"/>
    <property type="match status" value="1"/>
</dbReference>
<feature type="transmembrane region" description="Helical" evidence="6">
    <location>
        <begin position="410"/>
        <end position="432"/>
    </location>
</feature>